<sequence>MRFATLGPAGNNHLLVLERYLAARGLEGAEIRPFASFDEAFPALLAGEVDYVLQCTAHPSHGEWVGRTMHRAFPVDAFIAPSKPLAILARRGVDEPRRLGLQPATRHYADLSAYPEQIEAPTTVDVANGLLDGRFEAGLCAREVLDAHPDALRLVEDLGPALDTWVLFGRERLAGELILCAPPPSQPTR</sequence>
<organism evidence="1 2">
    <name type="scientific">Halomonas heilongjiangensis</name>
    <dbReference type="NCBI Taxonomy" id="1387883"/>
    <lineage>
        <taxon>Bacteria</taxon>
        <taxon>Pseudomonadati</taxon>
        <taxon>Pseudomonadota</taxon>
        <taxon>Gammaproteobacteria</taxon>
        <taxon>Oceanospirillales</taxon>
        <taxon>Halomonadaceae</taxon>
        <taxon>Halomonas</taxon>
    </lineage>
</organism>
<dbReference type="EMBL" id="PNRE01000054">
    <property type="protein sequence ID" value="PMR69047.1"/>
    <property type="molecule type" value="Genomic_DNA"/>
</dbReference>
<gene>
    <name evidence="1" type="ORF">C1H66_12615</name>
</gene>
<dbReference type="RefSeq" id="WP_102628240.1">
    <property type="nucleotide sequence ID" value="NZ_PDOH01000034.1"/>
</dbReference>
<protein>
    <recommendedName>
        <fullName evidence="3">Prephenate dehydratase</fullName>
    </recommendedName>
</protein>
<evidence type="ECO:0008006" key="3">
    <source>
        <dbReference type="Google" id="ProtNLM"/>
    </source>
</evidence>
<comment type="caution">
    <text evidence="1">The sequence shown here is derived from an EMBL/GenBank/DDBJ whole genome shotgun (WGS) entry which is preliminary data.</text>
</comment>
<evidence type="ECO:0000313" key="2">
    <source>
        <dbReference type="Proteomes" id="UP000235346"/>
    </source>
</evidence>
<dbReference type="Proteomes" id="UP000235346">
    <property type="component" value="Unassembled WGS sequence"/>
</dbReference>
<dbReference type="AlphaFoldDB" id="A0A2N7TLI6"/>
<name>A0A2N7TLI6_9GAMM</name>
<proteinExistence type="predicted"/>
<keyword evidence="2" id="KW-1185">Reference proteome</keyword>
<dbReference type="OrthoDB" id="4098114at2"/>
<accession>A0A2N7TLI6</accession>
<reference evidence="1 2" key="1">
    <citation type="submission" date="2018-01" db="EMBL/GenBank/DDBJ databases">
        <title>Halomonas endophytica sp. nov., isolated from storage liquid in the stems of Populus euphratica.</title>
        <authorList>
            <person name="Chen C."/>
        </authorList>
    </citation>
    <scope>NUCLEOTIDE SEQUENCE [LARGE SCALE GENOMIC DNA]</scope>
    <source>
        <strain evidence="1 2">DSM 26881</strain>
    </source>
</reference>
<evidence type="ECO:0000313" key="1">
    <source>
        <dbReference type="EMBL" id="PMR69047.1"/>
    </source>
</evidence>